<dbReference type="AlphaFoldDB" id="A0AAV4HGT0"/>
<evidence type="ECO:0000313" key="3">
    <source>
        <dbReference type="Proteomes" id="UP000762676"/>
    </source>
</evidence>
<evidence type="ECO:0000256" key="1">
    <source>
        <dbReference type="SAM" id="Phobius"/>
    </source>
</evidence>
<reference evidence="2 3" key="1">
    <citation type="journal article" date="2021" name="Elife">
        <title>Chloroplast acquisition without the gene transfer in kleptoplastic sea slugs, Plakobranchus ocellatus.</title>
        <authorList>
            <person name="Maeda T."/>
            <person name="Takahashi S."/>
            <person name="Yoshida T."/>
            <person name="Shimamura S."/>
            <person name="Takaki Y."/>
            <person name="Nagai Y."/>
            <person name="Toyoda A."/>
            <person name="Suzuki Y."/>
            <person name="Arimoto A."/>
            <person name="Ishii H."/>
            <person name="Satoh N."/>
            <person name="Nishiyama T."/>
            <person name="Hasebe M."/>
            <person name="Maruyama T."/>
            <person name="Minagawa J."/>
            <person name="Obokata J."/>
            <person name="Shigenobu S."/>
        </authorList>
    </citation>
    <scope>NUCLEOTIDE SEQUENCE [LARGE SCALE GENOMIC DNA]</scope>
</reference>
<feature type="transmembrane region" description="Helical" evidence="1">
    <location>
        <begin position="72"/>
        <end position="90"/>
    </location>
</feature>
<sequence>MSDRALDQAGRTPHTSSTSVAAAAAAATTLSSSTSSSSGRAVNTPHRLHNATSTCFSIRLGQGIDRTDSAEAYWVIRLGTLLTFLANVFVRFFPSRKASPIISFLSQSLIWVLFKLPSSRIIFPVLFSKLQYFRYRCHLLRALTPTQSDTVGHRYDTGSITNNVAKTSQKPKPPILITILTHLSKKFNLICLSARLFALTVLFPCGQKCKKPFLYLGFLQSKYCAHASYFLQLVVVPVTQHFFLNSFFQRQDMGNEGSAPSTGESTPVSEYPSMYSIHSRVRSSVESTRAASPMEPPAPDMSHLTEEEIAQIKQVMDRAKNLQEEETTRTRKGWLLYLLSSDHMCMPVCSENDADCMTVPDALGRDIKYWGFKYWNINYWDIKYWNIKYWDIKYWDIKYWNIKYWDIKYWNF</sequence>
<name>A0AAV4HGT0_9GAST</name>
<organism evidence="2 3">
    <name type="scientific">Elysia marginata</name>
    <dbReference type="NCBI Taxonomy" id="1093978"/>
    <lineage>
        <taxon>Eukaryota</taxon>
        <taxon>Metazoa</taxon>
        <taxon>Spiralia</taxon>
        <taxon>Lophotrochozoa</taxon>
        <taxon>Mollusca</taxon>
        <taxon>Gastropoda</taxon>
        <taxon>Heterobranchia</taxon>
        <taxon>Euthyneura</taxon>
        <taxon>Panpulmonata</taxon>
        <taxon>Sacoglossa</taxon>
        <taxon>Placobranchoidea</taxon>
        <taxon>Plakobranchidae</taxon>
        <taxon>Elysia</taxon>
    </lineage>
</organism>
<keyword evidence="1" id="KW-1133">Transmembrane helix</keyword>
<protein>
    <submittedName>
        <fullName evidence="2">Tripartite motif-containing protein 45</fullName>
    </submittedName>
</protein>
<dbReference type="Gene3D" id="3.30.40.10">
    <property type="entry name" value="Zinc/RING finger domain, C3HC4 (zinc finger)"/>
    <property type="match status" value="1"/>
</dbReference>
<dbReference type="Proteomes" id="UP000762676">
    <property type="component" value="Unassembled WGS sequence"/>
</dbReference>
<dbReference type="EMBL" id="BMAT01001968">
    <property type="protein sequence ID" value="GFR96617.1"/>
    <property type="molecule type" value="Genomic_DNA"/>
</dbReference>
<dbReference type="InterPro" id="IPR013083">
    <property type="entry name" value="Znf_RING/FYVE/PHD"/>
</dbReference>
<accession>A0AAV4HGT0</accession>
<keyword evidence="1" id="KW-0812">Transmembrane</keyword>
<keyword evidence="1" id="KW-0472">Membrane</keyword>
<evidence type="ECO:0000313" key="2">
    <source>
        <dbReference type="EMBL" id="GFR96617.1"/>
    </source>
</evidence>
<proteinExistence type="predicted"/>
<comment type="caution">
    <text evidence="2">The sequence shown here is derived from an EMBL/GenBank/DDBJ whole genome shotgun (WGS) entry which is preliminary data.</text>
</comment>
<gene>
    <name evidence="2" type="ORF">ElyMa_000974100</name>
</gene>
<keyword evidence="3" id="KW-1185">Reference proteome</keyword>